<evidence type="ECO:0000313" key="1">
    <source>
        <dbReference type="Ensembl" id="ENSHHUP00000040972.1"/>
    </source>
</evidence>
<accession>A0A4W5MR94</accession>
<protein>
    <submittedName>
        <fullName evidence="1">Uncharacterized protein</fullName>
    </submittedName>
</protein>
<dbReference type="InterPro" id="IPR026845">
    <property type="entry name" value="NXPH/NXPE"/>
</dbReference>
<dbReference type="PANTHER" id="PTHR16165">
    <property type="entry name" value="NXPE FAMILY MEMBER"/>
    <property type="match status" value="1"/>
</dbReference>
<dbReference type="Proteomes" id="UP000314982">
    <property type="component" value="Unassembled WGS sequence"/>
</dbReference>
<reference evidence="1" key="2">
    <citation type="submission" date="2025-08" db="UniProtKB">
        <authorList>
            <consortium name="Ensembl"/>
        </authorList>
    </citation>
    <scope>IDENTIFICATION</scope>
</reference>
<dbReference type="AlphaFoldDB" id="A0A4W5MR94"/>
<proteinExistence type="predicted"/>
<dbReference type="Pfam" id="PF06312">
    <property type="entry name" value="Neurexophilin"/>
    <property type="match status" value="1"/>
</dbReference>
<dbReference type="PANTHER" id="PTHR16165:SF9">
    <property type="entry name" value="NXPE FAMILY MEMBER 3"/>
    <property type="match status" value="1"/>
</dbReference>
<keyword evidence="2" id="KW-1185">Reference proteome</keyword>
<evidence type="ECO:0000313" key="2">
    <source>
        <dbReference type="Proteomes" id="UP000314982"/>
    </source>
</evidence>
<dbReference type="GeneTree" id="ENSGT00950000182866"/>
<reference evidence="2" key="1">
    <citation type="submission" date="2018-06" db="EMBL/GenBank/DDBJ databases">
        <title>Genome assembly of Danube salmon.</title>
        <authorList>
            <person name="Macqueen D.J."/>
            <person name="Gundappa M.K."/>
        </authorList>
    </citation>
    <scope>NUCLEOTIDE SEQUENCE [LARGE SCALE GENOMIC DNA]</scope>
</reference>
<sequence length="276" mass="30495">FSSISRMQATLPSVLGCESCAKFLKIVPACNFTLNSASLSQSCAAYVQVSLKLMEASHPPQNQEPSPEELIAWPQPQPHSVNVSLNQTSDPAHSLFVILPAGGRRQWHVGDQLEALVHMHDFQGHPKSYGGDFLLARLHSSKLGAGVAGQVLDHRNVTNSAIFPLLWQGSAQMEVTLVHPSEKINVLRWIREERPDRIPFQSLFHSGKLSQTTVCNLCLPTNQKPLSNYTDPHTGEPWYCYKPKLLSCDTQINHGRLGSLLPGITSKGHGERWVVV</sequence>
<reference evidence="1" key="3">
    <citation type="submission" date="2025-09" db="UniProtKB">
        <authorList>
            <consortium name="Ensembl"/>
        </authorList>
    </citation>
    <scope>IDENTIFICATION</scope>
</reference>
<dbReference type="Ensembl" id="ENSHHUT00000042549.1">
    <property type="protein sequence ID" value="ENSHHUP00000040972.1"/>
    <property type="gene ID" value="ENSHHUG00000025334.1"/>
</dbReference>
<name>A0A4W5MR94_9TELE</name>
<organism evidence="1 2">
    <name type="scientific">Hucho hucho</name>
    <name type="common">huchen</name>
    <dbReference type="NCBI Taxonomy" id="62062"/>
    <lineage>
        <taxon>Eukaryota</taxon>
        <taxon>Metazoa</taxon>
        <taxon>Chordata</taxon>
        <taxon>Craniata</taxon>
        <taxon>Vertebrata</taxon>
        <taxon>Euteleostomi</taxon>
        <taxon>Actinopterygii</taxon>
        <taxon>Neopterygii</taxon>
        <taxon>Teleostei</taxon>
        <taxon>Protacanthopterygii</taxon>
        <taxon>Salmoniformes</taxon>
        <taxon>Salmonidae</taxon>
        <taxon>Salmoninae</taxon>
        <taxon>Hucho</taxon>
    </lineage>
</organism>